<dbReference type="RefSeq" id="WP_085488557.1">
    <property type="nucleotide sequence ID" value="NZ_FXAT01000011.1"/>
</dbReference>
<dbReference type="InterPro" id="IPR029510">
    <property type="entry name" value="Ald_DH_CS_GLU"/>
</dbReference>
<dbReference type="InterPro" id="IPR050740">
    <property type="entry name" value="Aldehyde_DH_Superfamily"/>
</dbReference>
<dbReference type="InterPro" id="IPR016161">
    <property type="entry name" value="Ald_DH/histidinol_DH"/>
</dbReference>
<dbReference type="STRING" id="1515439.SAMN06265784_111144"/>
<protein>
    <submittedName>
        <fullName evidence="6">Succinate-semialdehyde dehydrogenase / glutarate-semialdehyde dehydrogenase</fullName>
    </submittedName>
</protein>
<comment type="similarity">
    <text evidence="1 4">Belongs to the aldehyde dehydrogenase family.</text>
</comment>
<evidence type="ECO:0000256" key="4">
    <source>
        <dbReference type="RuleBase" id="RU003345"/>
    </source>
</evidence>
<keyword evidence="7" id="KW-1185">Reference proteome</keyword>
<evidence type="ECO:0000256" key="1">
    <source>
        <dbReference type="ARBA" id="ARBA00009986"/>
    </source>
</evidence>
<dbReference type="PROSITE" id="PS00687">
    <property type="entry name" value="ALDEHYDE_DEHYDR_GLU"/>
    <property type="match status" value="1"/>
</dbReference>
<dbReference type="FunFam" id="3.40.309.10:FF:000004">
    <property type="entry name" value="Succinate-semialdehyde dehydrogenase I"/>
    <property type="match status" value="1"/>
</dbReference>
<dbReference type="GO" id="GO:0004777">
    <property type="term" value="F:succinate-semialdehyde dehydrogenase (NAD+) activity"/>
    <property type="evidence" value="ECO:0007669"/>
    <property type="project" value="TreeGrafter"/>
</dbReference>
<organism evidence="6 7">
    <name type="scientific">Paraburkholderia susongensis</name>
    <dbReference type="NCBI Taxonomy" id="1515439"/>
    <lineage>
        <taxon>Bacteria</taxon>
        <taxon>Pseudomonadati</taxon>
        <taxon>Pseudomonadota</taxon>
        <taxon>Betaproteobacteria</taxon>
        <taxon>Burkholderiales</taxon>
        <taxon>Burkholderiaceae</taxon>
        <taxon>Paraburkholderia</taxon>
    </lineage>
</organism>
<keyword evidence="2 4" id="KW-0560">Oxidoreductase</keyword>
<gene>
    <name evidence="6" type="ORF">SAMN06265784_111144</name>
</gene>
<dbReference type="FunFam" id="3.40.605.10:FF:000026">
    <property type="entry name" value="Aldehyde dehydrogenase, putative"/>
    <property type="match status" value="1"/>
</dbReference>
<dbReference type="PANTHER" id="PTHR43353">
    <property type="entry name" value="SUCCINATE-SEMIALDEHYDE DEHYDROGENASE, MITOCHONDRIAL"/>
    <property type="match status" value="1"/>
</dbReference>
<dbReference type="SUPFAM" id="SSF53720">
    <property type="entry name" value="ALDH-like"/>
    <property type="match status" value="1"/>
</dbReference>
<dbReference type="PROSITE" id="PS00070">
    <property type="entry name" value="ALDEHYDE_DEHYDR_CYS"/>
    <property type="match status" value="1"/>
</dbReference>
<dbReference type="InterPro" id="IPR010102">
    <property type="entry name" value="Succ_semiAld_DH"/>
</dbReference>
<dbReference type="GO" id="GO:0009450">
    <property type="term" value="P:gamma-aminobutyric acid catabolic process"/>
    <property type="evidence" value="ECO:0007669"/>
    <property type="project" value="InterPro"/>
</dbReference>
<evidence type="ECO:0000259" key="5">
    <source>
        <dbReference type="Pfam" id="PF00171"/>
    </source>
</evidence>
<name>A0A1X7LXI6_9BURK</name>
<dbReference type="InterPro" id="IPR016163">
    <property type="entry name" value="Ald_DH_C"/>
</dbReference>
<dbReference type="Gene3D" id="3.40.309.10">
    <property type="entry name" value="Aldehyde Dehydrogenase, Chain A, domain 2"/>
    <property type="match status" value="1"/>
</dbReference>
<dbReference type="CDD" id="cd07103">
    <property type="entry name" value="ALDH_F5_SSADH_GabD"/>
    <property type="match status" value="1"/>
</dbReference>
<dbReference type="Proteomes" id="UP000193228">
    <property type="component" value="Unassembled WGS sequence"/>
</dbReference>
<dbReference type="NCBIfam" id="TIGR01780">
    <property type="entry name" value="SSADH"/>
    <property type="match status" value="1"/>
</dbReference>
<dbReference type="InterPro" id="IPR016160">
    <property type="entry name" value="Ald_DH_CS_CYS"/>
</dbReference>
<dbReference type="FunFam" id="3.40.605.10:FF:000005">
    <property type="entry name" value="Succinate-semialdehyde dehydrogenase I"/>
    <property type="match status" value="1"/>
</dbReference>
<feature type="domain" description="Aldehyde dehydrogenase" evidence="5">
    <location>
        <begin position="15"/>
        <end position="473"/>
    </location>
</feature>
<dbReference type="GO" id="GO:0005829">
    <property type="term" value="C:cytosol"/>
    <property type="evidence" value="ECO:0007669"/>
    <property type="project" value="TreeGrafter"/>
</dbReference>
<evidence type="ECO:0000313" key="6">
    <source>
        <dbReference type="EMBL" id="SMG58626.1"/>
    </source>
</evidence>
<dbReference type="InterPro" id="IPR016162">
    <property type="entry name" value="Ald_DH_N"/>
</dbReference>
<dbReference type="Pfam" id="PF00171">
    <property type="entry name" value="Aldedh"/>
    <property type="match status" value="1"/>
</dbReference>
<sequence length="481" mass="50922">MNEFLRTGHYINGEWYDGAGKSTYAVLNPATGEVIAEVAKGGAAQTAQAIAAASRAFPAWRALTAKERGARVKRWGELMLENRDALAELLTLEQGKPLAEARGEVGYAASFFEWFAEEAKRAYGDVIPSPNPNAKIVVTREPVGVVAAITPWNFPLAMITRKAGPALAAGCTMVLKPSEETPLSAFALAVLAERAGIPAGVFNIVSGDAVAIGGALTESDVVRKLSFTGSTRVGKLLARQSADTLKKLSLELGGNAPFIVFDDADVDAAVQGAMASKFRNTGQTCVCVNRFYVQDGIYEAFTAALTQAVRGMRVGNALRGEVEQGPLINQAALKKVEAHVADALQKGARVLTGGKPHALGGTFYEPTVLADASSSMLIASEETFGPVAACFRFKTEQEAIAAANDTPFGLSAYFYTRDLARAWRVGEALESGMVAINEGILSTEVAPFGGVKQSGLGREGSKYGLDEYMELKYMMMGGLGR</sequence>
<reference evidence="7" key="1">
    <citation type="submission" date="2017-04" db="EMBL/GenBank/DDBJ databases">
        <authorList>
            <person name="Varghese N."/>
            <person name="Submissions S."/>
        </authorList>
    </citation>
    <scope>NUCLEOTIDE SEQUENCE [LARGE SCALE GENOMIC DNA]</scope>
    <source>
        <strain evidence="7">LMG 29540</strain>
    </source>
</reference>
<dbReference type="OrthoDB" id="6187633at2"/>
<evidence type="ECO:0000313" key="7">
    <source>
        <dbReference type="Proteomes" id="UP000193228"/>
    </source>
</evidence>
<proteinExistence type="inferred from homology"/>
<feature type="active site" evidence="3">
    <location>
        <position position="251"/>
    </location>
</feature>
<evidence type="ECO:0000256" key="3">
    <source>
        <dbReference type="PROSITE-ProRule" id="PRU10007"/>
    </source>
</evidence>
<accession>A0A1X7LXI6</accession>
<dbReference type="Gene3D" id="3.40.605.10">
    <property type="entry name" value="Aldehyde Dehydrogenase, Chain A, domain 1"/>
    <property type="match status" value="1"/>
</dbReference>
<dbReference type="EMBL" id="FXAT01000011">
    <property type="protein sequence ID" value="SMG58626.1"/>
    <property type="molecule type" value="Genomic_DNA"/>
</dbReference>
<dbReference type="AlphaFoldDB" id="A0A1X7LXI6"/>
<evidence type="ECO:0000256" key="2">
    <source>
        <dbReference type="ARBA" id="ARBA00023002"/>
    </source>
</evidence>
<dbReference type="PANTHER" id="PTHR43353:SF5">
    <property type="entry name" value="SUCCINATE-SEMIALDEHYDE DEHYDROGENASE, MITOCHONDRIAL"/>
    <property type="match status" value="1"/>
</dbReference>
<dbReference type="InterPro" id="IPR015590">
    <property type="entry name" value="Aldehyde_DH_dom"/>
</dbReference>